<proteinExistence type="predicted"/>
<dbReference type="Proteomes" id="UP001549112">
    <property type="component" value="Unassembled WGS sequence"/>
</dbReference>
<gene>
    <name evidence="1" type="ORF">ABID39_001470</name>
</gene>
<evidence type="ECO:0000313" key="2">
    <source>
        <dbReference type="Proteomes" id="UP001549112"/>
    </source>
</evidence>
<evidence type="ECO:0000313" key="1">
    <source>
        <dbReference type="EMBL" id="MET3560759.1"/>
    </source>
</evidence>
<reference evidence="1 2" key="1">
    <citation type="submission" date="2024-06" db="EMBL/GenBank/DDBJ databases">
        <title>Genomic Encyclopedia of Type Strains, Phase IV (KMG-IV): sequencing the most valuable type-strain genomes for metagenomic binning, comparative biology and taxonomic classification.</title>
        <authorList>
            <person name="Goeker M."/>
        </authorList>
    </citation>
    <scope>NUCLEOTIDE SEQUENCE [LARGE SCALE GENOMIC DNA]</scope>
    <source>
        <strain evidence="1 2">DSM 23650</strain>
    </source>
</reference>
<organism evidence="1 2">
    <name type="scientific">Bartonella japonica</name>
    <dbReference type="NCBI Taxonomy" id="357761"/>
    <lineage>
        <taxon>Bacteria</taxon>
        <taxon>Pseudomonadati</taxon>
        <taxon>Pseudomonadota</taxon>
        <taxon>Alphaproteobacteria</taxon>
        <taxon>Hyphomicrobiales</taxon>
        <taxon>Bartonellaceae</taxon>
        <taxon>Bartonella</taxon>
    </lineage>
</organism>
<dbReference type="SUPFAM" id="SSF53474">
    <property type="entry name" value="alpha/beta-Hydrolases"/>
    <property type="match status" value="1"/>
</dbReference>
<protein>
    <submittedName>
        <fullName evidence="1">Pimeloyl-ACP methyl ester carboxylesterase</fullName>
    </submittedName>
</protein>
<accession>A0ABV2FQB3</accession>
<comment type="caution">
    <text evidence="1">The sequence shown here is derived from an EMBL/GenBank/DDBJ whole genome shotgun (WGS) entry which is preliminary data.</text>
</comment>
<dbReference type="RefSeq" id="WP_354187384.1">
    <property type="nucleotide sequence ID" value="NZ_JBEPLT010000021.1"/>
</dbReference>
<sequence length="237" mass="26508">MNFHSVILAPVMPVWDKGTFCSSLKNLFLERGFRVTLLDTLSLFSSNSTIEVIPSLIAELKDRFREPFILVGFAMAGTLVQMLAAKLPNAQAVLAVNAPGYPDKLLQQRLGYLLTLLESGDLSGALEILDAFVQPIGAIKKRTLLKISDEQKSMAIERMTRGFKLLLEMDARDEIIKYTGKFLALVGEKSQLATVENQTRSHCMNHEYKIISGAGMRLWEDNPTMTDAIIDEWIDEL</sequence>
<dbReference type="Gene3D" id="3.40.50.1820">
    <property type="entry name" value="alpha/beta hydrolase"/>
    <property type="match status" value="1"/>
</dbReference>
<name>A0ABV2FQB3_9HYPH</name>
<dbReference type="InterPro" id="IPR029058">
    <property type="entry name" value="AB_hydrolase_fold"/>
</dbReference>
<keyword evidence="2" id="KW-1185">Reference proteome</keyword>
<dbReference type="EMBL" id="JBEPLT010000021">
    <property type="protein sequence ID" value="MET3560759.1"/>
    <property type="molecule type" value="Genomic_DNA"/>
</dbReference>